<evidence type="ECO:0000256" key="4">
    <source>
        <dbReference type="ARBA" id="ARBA00023163"/>
    </source>
</evidence>
<reference evidence="7 8" key="1">
    <citation type="journal article" date="2019" name="Int. J. Syst. Evol. Microbiol.">
        <title>The Global Catalogue of Microorganisms (GCM) 10K type strain sequencing project: providing services to taxonomists for standard genome sequencing and annotation.</title>
        <authorList>
            <consortium name="The Broad Institute Genomics Platform"/>
            <consortium name="The Broad Institute Genome Sequencing Center for Infectious Disease"/>
            <person name="Wu L."/>
            <person name="Ma J."/>
        </authorList>
    </citation>
    <scope>NUCLEOTIDE SEQUENCE [LARGE SCALE GENOMIC DNA]</scope>
    <source>
        <strain evidence="7 8">JCM 14603</strain>
    </source>
</reference>
<dbReference type="PANTHER" id="PTHR30346">
    <property type="entry name" value="TRANSCRIPTIONAL DUAL REGULATOR HCAR-RELATED"/>
    <property type="match status" value="1"/>
</dbReference>
<dbReference type="PANTHER" id="PTHR30346:SF28">
    <property type="entry name" value="HTH-TYPE TRANSCRIPTIONAL REGULATOR CYNR"/>
    <property type="match status" value="1"/>
</dbReference>
<comment type="caution">
    <text evidence="7">The sequence shown here is derived from an EMBL/GenBank/DDBJ whole genome shotgun (WGS) entry which is preliminary data.</text>
</comment>
<dbReference type="InterPro" id="IPR036388">
    <property type="entry name" value="WH-like_DNA-bd_sf"/>
</dbReference>
<feature type="domain" description="HTH lysR-type" evidence="6">
    <location>
        <begin position="6"/>
        <end position="59"/>
    </location>
</feature>
<dbReference type="Gene3D" id="1.10.10.10">
    <property type="entry name" value="Winged helix-like DNA-binding domain superfamily/Winged helix DNA-binding domain"/>
    <property type="match status" value="1"/>
</dbReference>
<accession>A0ABN1HY25</accession>
<comment type="similarity">
    <text evidence="1">Belongs to the LysR transcriptional regulatory family.</text>
</comment>
<evidence type="ECO:0000259" key="6">
    <source>
        <dbReference type="PROSITE" id="PS50931"/>
    </source>
</evidence>
<feature type="region of interest" description="Disordered" evidence="5">
    <location>
        <begin position="286"/>
        <end position="342"/>
    </location>
</feature>
<dbReference type="SUPFAM" id="SSF53850">
    <property type="entry name" value="Periplasmic binding protein-like II"/>
    <property type="match status" value="1"/>
</dbReference>
<dbReference type="PRINTS" id="PR00039">
    <property type="entry name" value="HTHLYSR"/>
</dbReference>
<keyword evidence="2" id="KW-0805">Transcription regulation</keyword>
<evidence type="ECO:0000256" key="2">
    <source>
        <dbReference type="ARBA" id="ARBA00023015"/>
    </source>
</evidence>
<evidence type="ECO:0000313" key="7">
    <source>
        <dbReference type="EMBL" id="GAA0672992.1"/>
    </source>
</evidence>
<proteinExistence type="inferred from homology"/>
<evidence type="ECO:0000313" key="8">
    <source>
        <dbReference type="Proteomes" id="UP001500238"/>
    </source>
</evidence>
<evidence type="ECO:0000256" key="5">
    <source>
        <dbReference type="SAM" id="MobiDB-lite"/>
    </source>
</evidence>
<protein>
    <recommendedName>
        <fullName evidence="6">HTH lysR-type domain-containing protein</fullName>
    </recommendedName>
</protein>
<dbReference type="CDD" id="cd05466">
    <property type="entry name" value="PBP2_LTTR_substrate"/>
    <property type="match status" value="1"/>
</dbReference>
<dbReference type="InterPro" id="IPR005119">
    <property type="entry name" value="LysR_subst-bd"/>
</dbReference>
<evidence type="ECO:0000256" key="3">
    <source>
        <dbReference type="ARBA" id="ARBA00023125"/>
    </source>
</evidence>
<dbReference type="InterPro" id="IPR036390">
    <property type="entry name" value="WH_DNA-bd_sf"/>
</dbReference>
<gene>
    <name evidence="7" type="ORF">GCM10009102_25620</name>
</gene>
<dbReference type="PROSITE" id="PS50931">
    <property type="entry name" value="HTH_LYSR"/>
    <property type="match status" value="1"/>
</dbReference>
<dbReference type="Proteomes" id="UP001500238">
    <property type="component" value="Unassembled WGS sequence"/>
</dbReference>
<dbReference type="Pfam" id="PF00126">
    <property type="entry name" value="HTH_1"/>
    <property type="match status" value="1"/>
</dbReference>
<dbReference type="InterPro" id="IPR000847">
    <property type="entry name" value="LysR_HTH_N"/>
</dbReference>
<keyword evidence="4" id="KW-0804">Transcription</keyword>
<dbReference type="RefSeq" id="WP_163958345.1">
    <property type="nucleotide sequence ID" value="NZ_BAAAES010000009.1"/>
</dbReference>
<sequence length="342" mass="36041">MIDRFLIRYFLGIVDHGSFSAAALHCRVTQPTLSAGIAKLEGALAQRLFDRSSKRVRLTEAGAQFAHYARRIEAEFTAAERAVQAARPRRLIRIGVAPTIATAWIGAALAAVRAGGCGEQVEIVEGRSNELQAKLDRGRLDAVLGIVDDDAAVLVEERYGVAMALDHPLAGRDAVAADEIAGDTMIVRRHCEALPQVSRFFTERGVRPFMAARTISDDRAAAYVAAGLGITVMPRSLATAAMAMPALVGFDAVRRIGFRTPDAGVARLHDSAAYRAFGAALRAIGGGDGDDDGDDGGRNGDDGGDDVGDGAGHRDDDAGGAGPSRESDDRPPAMAPGREARR</sequence>
<dbReference type="Pfam" id="PF03466">
    <property type="entry name" value="LysR_substrate"/>
    <property type="match status" value="1"/>
</dbReference>
<dbReference type="Gene3D" id="3.40.190.10">
    <property type="entry name" value="Periplasmic binding protein-like II"/>
    <property type="match status" value="2"/>
</dbReference>
<evidence type="ECO:0000256" key="1">
    <source>
        <dbReference type="ARBA" id="ARBA00009437"/>
    </source>
</evidence>
<dbReference type="SUPFAM" id="SSF46785">
    <property type="entry name" value="Winged helix' DNA-binding domain"/>
    <property type="match status" value="1"/>
</dbReference>
<keyword evidence="3" id="KW-0238">DNA-binding</keyword>
<dbReference type="EMBL" id="BAAAES010000009">
    <property type="protein sequence ID" value="GAA0672992.1"/>
    <property type="molecule type" value="Genomic_DNA"/>
</dbReference>
<name>A0ABN1HY25_9SPHN</name>
<organism evidence="7 8">
    <name type="scientific">Sphingomonas insulae</name>
    <dbReference type="NCBI Taxonomy" id="424800"/>
    <lineage>
        <taxon>Bacteria</taxon>
        <taxon>Pseudomonadati</taxon>
        <taxon>Pseudomonadota</taxon>
        <taxon>Alphaproteobacteria</taxon>
        <taxon>Sphingomonadales</taxon>
        <taxon>Sphingomonadaceae</taxon>
        <taxon>Sphingomonas</taxon>
    </lineage>
</organism>
<keyword evidence="8" id="KW-1185">Reference proteome</keyword>